<reference evidence="2" key="1">
    <citation type="submission" date="2012-11" db="EMBL/GenBank/DDBJ databases">
        <title>The Vampirome: Transcriptome and Proteome Analysis of the Submandibular and Accessory Glands of the Vampire Bat and Vector of Human Rabies, Desmodus rotundus.</title>
        <authorList>
            <person name="Francischetti I.M.B."/>
            <person name="Assumpcao T.C.F."/>
            <person name="Ma D."/>
            <person name="Vicente E.C."/>
            <person name="Ribeiro J.M.C."/>
        </authorList>
    </citation>
    <scope>NUCLEOTIDE SEQUENCE</scope>
    <source>
        <tissue evidence="2">Salivary gland</tissue>
    </source>
</reference>
<keyword evidence="1" id="KW-0472">Membrane</keyword>
<feature type="non-terminal residue" evidence="2">
    <location>
        <position position="124"/>
    </location>
</feature>
<protein>
    <submittedName>
        <fullName evidence="2">Putative secreted protein</fullName>
    </submittedName>
</protein>
<sequence length="124" mass="13486">MCPGLPRGVPEACLVLIVVHVAVCACFLYLYSRFISYLLCYSCAFFHTSAECSHLLPMVRPCSVLLVLSYCPLRVRLVTPQRDLPGHPIYGGISPSAVLSVPDPQPGQTGCSLLLLLCLFGTCR</sequence>
<dbReference type="EMBL" id="GABZ01000111">
    <property type="protein sequence ID" value="JAA53414.1"/>
    <property type="molecule type" value="mRNA"/>
</dbReference>
<evidence type="ECO:0000313" key="2">
    <source>
        <dbReference type="EMBL" id="JAA53414.1"/>
    </source>
</evidence>
<evidence type="ECO:0000256" key="1">
    <source>
        <dbReference type="SAM" id="Phobius"/>
    </source>
</evidence>
<keyword evidence="1" id="KW-1133">Transmembrane helix</keyword>
<keyword evidence="1" id="KW-0812">Transmembrane</keyword>
<organism evidence="2">
    <name type="scientific">Desmodus rotundus</name>
    <name type="common">Vampire bat</name>
    <dbReference type="NCBI Taxonomy" id="9430"/>
    <lineage>
        <taxon>Eukaryota</taxon>
        <taxon>Metazoa</taxon>
        <taxon>Chordata</taxon>
        <taxon>Craniata</taxon>
        <taxon>Vertebrata</taxon>
        <taxon>Euteleostomi</taxon>
        <taxon>Mammalia</taxon>
        <taxon>Eutheria</taxon>
        <taxon>Laurasiatheria</taxon>
        <taxon>Chiroptera</taxon>
        <taxon>Yangochiroptera</taxon>
        <taxon>Phyllostomidae</taxon>
        <taxon>Desmodontinae</taxon>
        <taxon>Desmodus</taxon>
    </lineage>
</organism>
<name>K9J6E6_DESRO</name>
<dbReference type="PROSITE" id="PS51257">
    <property type="entry name" value="PROKAR_LIPOPROTEIN"/>
    <property type="match status" value="1"/>
</dbReference>
<accession>K9J6E6</accession>
<feature type="transmembrane region" description="Helical" evidence="1">
    <location>
        <begin position="12"/>
        <end position="31"/>
    </location>
</feature>
<dbReference type="AlphaFoldDB" id="K9J6E6"/>
<proteinExistence type="evidence at transcript level"/>